<evidence type="ECO:0000256" key="9">
    <source>
        <dbReference type="ARBA" id="ARBA00033158"/>
    </source>
</evidence>
<keyword evidence="3" id="KW-0963">Cytoplasm</keyword>
<dbReference type="Gene3D" id="3.30.160.880">
    <property type="entry name" value="Cell division protein ZapA protomer, N-terminal domain"/>
    <property type="match status" value="1"/>
</dbReference>
<evidence type="ECO:0000256" key="4">
    <source>
        <dbReference type="ARBA" id="ARBA00022618"/>
    </source>
</evidence>
<sequence>MKDAAEKGALTITVLGREFRVGCPEGEEKQLLASVDFLNRRMKEVRDTGKVVGNERIAIMAALNIAHEMLSRKGGDSGGDSAAVRRRIVAMQETLESALASDQDNLF</sequence>
<evidence type="ECO:0000256" key="1">
    <source>
        <dbReference type="ARBA" id="ARBA00004496"/>
    </source>
</evidence>
<keyword evidence="4 10" id="KW-0132">Cell division</keyword>
<dbReference type="Pfam" id="PF05164">
    <property type="entry name" value="ZapA"/>
    <property type="match status" value="1"/>
</dbReference>
<dbReference type="RefSeq" id="WP_171095066.1">
    <property type="nucleotide sequence ID" value="NZ_CP053069.1"/>
</dbReference>
<dbReference type="KEGG" id="uru:DSM104443_03766"/>
<dbReference type="AlphaFoldDB" id="A0A6M4H261"/>
<evidence type="ECO:0000256" key="7">
    <source>
        <dbReference type="ARBA" id="ARBA00024910"/>
    </source>
</evidence>
<evidence type="ECO:0000256" key="5">
    <source>
        <dbReference type="ARBA" id="ARBA00023210"/>
    </source>
</evidence>
<evidence type="ECO:0000256" key="8">
    <source>
        <dbReference type="ARBA" id="ARBA00026068"/>
    </source>
</evidence>
<organism evidence="10 11">
    <name type="scientific">Usitatibacter rugosus</name>
    <dbReference type="NCBI Taxonomy" id="2732067"/>
    <lineage>
        <taxon>Bacteria</taxon>
        <taxon>Pseudomonadati</taxon>
        <taxon>Pseudomonadota</taxon>
        <taxon>Betaproteobacteria</taxon>
        <taxon>Nitrosomonadales</taxon>
        <taxon>Usitatibacteraceae</taxon>
        <taxon>Usitatibacter</taxon>
    </lineage>
</organism>
<dbReference type="GO" id="GO:0032153">
    <property type="term" value="C:cell division site"/>
    <property type="evidence" value="ECO:0007669"/>
    <property type="project" value="TreeGrafter"/>
</dbReference>
<evidence type="ECO:0000256" key="2">
    <source>
        <dbReference type="ARBA" id="ARBA00015195"/>
    </source>
</evidence>
<comment type="subunit">
    <text evidence="8">Homodimer. Interacts with FtsZ.</text>
</comment>
<dbReference type="EMBL" id="CP053069">
    <property type="protein sequence ID" value="QJR12674.1"/>
    <property type="molecule type" value="Genomic_DNA"/>
</dbReference>
<evidence type="ECO:0000313" key="10">
    <source>
        <dbReference type="EMBL" id="QJR12674.1"/>
    </source>
</evidence>
<comment type="function">
    <text evidence="7">Activator of cell division through the inhibition of FtsZ GTPase activity, therefore promoting FtsZ assembly into bundles of protofilaments necessary for the formation of the division Z ring. It is recruited early at mid-cell but it is not essential for cell division.</text>
</comment>
<dbReference type="GO" id="GO:0030428">
    <property type="term" value="C:cell septum"/>
    <property type="evidence" value="ECO:0007669"/>
    <property type="project" value="TreeGrafter"/>
</dbReference>
<dbReference type="Gene3D" id="1.20.5.50">
    <property type="match status" value="1"/>
</dbReference>
<reference evidence="10 11" key="1">
    <citation type="submission" date="2020-04" db="EMBL/GenBank/DDBJ databases">
        <title>Usitatibacter rugosus gen. nov., sp. nov. and Usitatibacter palustris sp. nov., novel members of Usitatibacteraceae fam. nov. within the order Nitrosomonadales isolated from soil.</title>
        <authorList>
            <person name="Huber K.J."/>
            <person name="Neumann-Schaal M."/>
            <person name="Geppert A."/>
            <person name="Luckner M."/>
            <person name="Wanner G."/>
            <person name="Overmann J."/>
        </authorList>
    </citation>
    <scope>NUCLEOTIDE SEQUENCE [LARGE SCALE GENOMIC DNA]</scope>
    <source>
        <strain evidence="10 11">0125_3</strain>
    </source>
</reference>
<keyword evidence="11" id="KW-1185">Reference proteome</keyword>
<evidence type="ECO:0000256" key="6">
    <source>
        <dbReference type="ARBA" id="ARBA00023306"/>
    </source>
</evidence>
<evidence type="ECO:0000313" key="11">
    <source>
        <dbReference type="Proteomes" id="UP000501534"/>
    </source>
</evidence>
<dbReference type="SUPFAM" id="SSF102829">
    <property type="entry name" value="Cell division protein ZapA-like"/>
    <property type="match status" value="1"/>
</dbReference>
<dbReference type="InterPro" id="IPR036192">
    <property type="entry name" value="Cell_div_ZapA-like_sf"/>
</dbReference>
<dbReference type="InterPro" id="IPR042233">
    <property type="entry name" value="Cell_div_ZapA_N"/>
</dbReference>
<dbReference type="PANTHER" id="PTHR34981:SF1">
    <property type="entry name" value="CELL DIVISION PROTEIN ZAPA"/>
    <property type="match status" value="1"/>
</dbReference>
<dbReference type="PANTHER" id="PTHR34981">
    <property type="entry name" value="CELL DIVISION PROTEIN ZAPA"/>
    <property type="match status" value="1"/>
</dbReference>
<name>A0A6M4H261_9PROT</name>
<dbReference type="GO" id="GO:0043093">
    <property type="term" value="P:FtsZ-dependent cytokinesis"/>
    <property type="evidence" value="ECO:0007669"/>
    <property type="project" value="TreeGrafter"/>
</dbReference>
<dbReference type="Proteomes" id="UP000501534">
    <property type="component" value="Chromosome"/>
</dbReference>
<dbReference type="InterPro" id="IPR007838">
    <property type="entry name" value="Cell_div_ZapA-like"/>
</dbReference>
<evidence type="ECO:0000256" key="3">
    <source>
        <dbReference type="ARBA" id="ARBA00022490"/>
    </source>
</evidence>
<keyword evidence="5" id="KW-0717">Septation</keyword>
<protein>
    <recommendedName>
        <fullName evidence="2">Cell division protein ZapA</fullName>
    </recommendedName>
    <alternativeName>
        <fullName evidence="9">Z ring-associated protein ZapA</fullName>
    </alternativeName>
</protein>
<dbReference type="GO" id="GO:0000921">
    <property type="term" value="P:septin ring assembly"/>
    <property type="evidence" value="ECO:0007669"/>
    <property type="project" value="TreeGrafter"/>
</dbReference>
<gene>
    <name evidence="10" type="primary">zapA</name>
    <name evidence="10" type="ORF">DSM104443_03766</name>
</gene>
<dbReference type="GO" id="GO:0005829">
    <property type="term" value="C:cytosol"/>
    <property type="evidence" value="ECO:0007669"/>
    <property type="project" value="TreeGrafter"/>
</dbReference>
<proteinExistence type="predicted"/>
<keyword evidence="6" id="KW-0131">Cell cycle</keyword>
<dbReference type="GO" id="GO:0000917">
    <property type="term" value="P:division septum assembly"/>
    <property type="evidence" value="ECO:0007669"/>
    <property type="project" value="UniProtKB-KW"/>
</dbReference>
<accession>A0A6M4H261</accession>
<comment type="subcellular location">
    <subcellularLocation>
        <location evidence="1">Cytoplasm</location>
    </subcellularLocation>
</comment>